<reference evidence="3" key="1">
    <citation type="submission" date="2017-02" db="EMBL/GenBank/DDBJ databases">
        <authorList>
            <person name="Dridi B."/>
        </authorList>
    </citation>
    <scope>NUCLEOTIDE SEQUENCE [LARGE SCALE GENOMIC DNA]</scope>
    <source>
        <strain evidence="3">bH819</strain>
    </source>
</reference>
<dbReference type="InterPro" id="IPR001173">
    <property type="entry name" value="Glyco_trans_2-like"/>
</dbReference>
<dbReference type="OrthoDB" id="396512at2"/>
<dbReference type="CDD" id="cd00761">
    <property type="entry name" value="Glyco_tranf_GTA_type"/>
    <property type="match status" value="1"/>
</dbReference>
<dbReference type="EMBL" id="FWFD01000008">
    <property type="protein sequence ID" value="SLM85243.1"/>
    <property type="molecule type" value="Genomic_DNA"/>
</dbReference>
<organism evidence="2 3">
    <name type="scientific">Vagococcus fluvialis bH819</name>
    <dbReference type="NCBI Taxonomy" id="1255619"/>
    <lineage>
        <taxon>Bacteria</taxon>
        <taxon>Bacillati</taxon>
        <taxon>Bacillota</taxon>
        <taxon>Bacilli</taxon>
        <taxon>Lactobacillales</taxon>
        <taxon>Enterococcaceae</taxon>
        <taxon>Vagococcus</taxon>
    </lineage>
</organism>
<feature type="domain" description="Glycosyltransferase 2-like" evidence="1">
    <location>
        <begin position="4"/>
        <end position="138"/>
    </location>
</feature>
<evidence type="ECO:0000313" key="3">
    <source>
        <dbReference type="Proteomes" id="UP000195918"/>
    </source>
</evidence>
<proteinExistence type="predicted"/>
<dbReference type="InterPro" id="IPR029044">
    <property type="entry name" value="Nucleotide-diphossugar_trans"/>
</dbReference>
<protein>
    <submittedName>
        <fullName evidence="2">Glycosyl transferase, family 2</fullName>
    </submittedName>
</protein>
<dbReference type="Proteomes" id="UP000195918">
    <property type="component" value="Unassembled WGS sequence"/>
</dbReference>
<name>A0A1X6WLM6_9ENTE</name>
<dbReference type="SUPFAM" id="SSF53448">
    <property type="entry name" value="Nucleotide-diphospho-sugar transferases"/>
    <property type="match status" value="1"/>
</dbReference>
<dbReference type="PANTHER" id="PTHR22916">
    <property type="entry name" value="GLYCOSYLTRANSFERASE"/>
    <property type="match status" value="1"/>
</dbReference>
<gene>
    <name evidence="2" type="ORF">FM121_04045</name>
</gene>
<keyword evidence="3" id="KW-1185">Reference proteome</keyword>
<evidence type="ECO:0000259" key="1">
    <source>
        <dbReference type="Pfam" id="PF00535"/>
    </source>
</evidence>
<accession>A0A1X6WLM6</accession>
<dbReference type="RefSeq" id="WP_086950887.1">
    <property type="nucleotide sequence ID" value="NZ_FWFD01000008.1"/>
</dbReference>
<dbReference type="AlphaFoldDB" id="A0A1X6WLM6"/>
<dbReference type="Gene3D" id="3.90.550.10">
    <property type="entry name" value="Spore Coat Polysaccharide Biosynthesis Protein SpsA, Chain A"/>
    <property type="match status" value="1"/>
</dbReference>
<dbReference type="Pfam" id="PF00535">
    <property type="entry name" value="Glycos_transf_2"/>
    <property type="match status" value="1"/>
</dbReference>
<dbReference type="PANTHER" id="PTHR22916:SF3">
    <property type="entry name" value="UDP-GLCNAC:BETAGAL BETA-1,3-N-ACETYLGLUCOSAMINYLTRANSFERASE-LIKE PROTEIN 1"/>
    <property type="match status" value="1"/>
</dbReference>
<evidence type="ECO:0000313" key="2">
    <source>
        <dbReference type="EMBL" id="SLM85243.1"/>
    </source>
</evidence>
<dbReference type="GO" id="GO:0016758">
    <property type="term" value="F:hexosyltransferase activity"/>
    <property type="evidence" value="ECO:0007669"/>
    <property type="project" value="UniProtKB-ARBA"/>
</dbReference>
<sequence length="303" mass="35345">MGISYVIPHYESLISLKKLLKSIELSENDEVLIVDDCSSNKIYDELKNFETKNIRVFRNTKNGGAGKARNLGIRNASKKWLIFADSDDVFVEGYRSILEKHLESKSDIVYFKPTSKKESINKSVIENRHSFYSYLIDKNLKKNNVYTENDLKYKMVVPWSKMVSRQFVKENDIKFDEVKVSNDVMFATRIAFYAKSIRCVNETIYCCVEIESSMTADTSFSKTMDRLDVFNTQYDFLKQNLSKKEFNNLCITGLSYVLLAKRSNYTVSQKKSINFFLKEKNIPLVTKRYIFYKISKFFTEKGA</sequence>
<keyword evidence="2" id="KW-0808">Transferase</keyword>